<reference evidence="10" key="2">
    <citation type="submission" date="2025-08" db="UniProtKB">
        <authorList>
            <consortium name="RefSeq"/>
        </authorList>
    </citation>
    <scope>IDENTIFICATION</scope>
    <source>
        <tissue evidence="10">Etiolated seedlings</tissue>
    </source>
</reference>
<dbReference type="Proteomes" id="UP000087171">
    <property type="component" value="Chromosome Ca7"/>
</dbReference>
<dbReference type="PANTHER" id="PTHR22950:SF698">
    <property type="entry name" value="AMINO ACID TRANSPORTER TRANSMEMBRANE DOMAIN-CONTAINING PROTEIN"/>
    <property type="match status" value="1"/>
</dbReference>
<organism evidence="9 10">
    <name type="scientific">Cicer arietinum</name>
    <name type="common">Chickpea</name>
    <name type="synonym">Garbanzo</name>
    <dbReference type="NCBI Taxonomy" id="3827"/>
    <lineage>
        <taxon>Eukaryota</taxon>
        <taxon>Viridiplantae</taxon>
        <taxon>Streptophyta</taxon>
        <taxon>Embryophyta</taxon>
        <taxon>Tracheophyta</taxon>
        <taxon>Spermatophyta</taxon>
        <taxon>Magnoliopsida</taxon>
        <taxon>eudicotyledons</taxon>
        <taxon>Gunneridae</taxon>
        <taxon>Pentapetalae</taxon>
        <taxon>rosids</taxon>
        <taxon>fabids</taxon>
        <taxon>Fabales</taxon>
        <taxon>Fabaceae</taxon>
        <taxon>Papilionoideae</taxon>
        <taxon>50 kb inversion clade</taxon>
        <taxon>NPAAA clade</taxon>
        <taxon>Hologalegina</taxon>
        <taxon>IRL clade</taxon>
        <taxon>Cicereae</taxon>
        <taxon>Cicer</taxon>
    </lineage>
</organism>
<dbReference type="Pfam" id="PF01490">
    <property type="entry name" value="Aa_trans"/>
    <property type="match status" value="1"/>
</dbReference>
<feature type="transmembrane region" description="Helical" evidence="7">
    <location>
        <begin position="204"/>
        <end position="225"/>
    </location>
</feature>
<keyword evidence="2" id="KW-0813">Transport</keyword>
<feature type="transmembrane region" description="Helical" evidence="7">
    <location>
        <begin position="237"/>
        <end position="261"/>
    </location>
</feature>
<proteinExistence type="predicted"/>
<evidence type="ECO:0000256" key="2">
    <source>
        <dbReference type="ARBA" id="ARBA00022448"/>
    </source>
</evidence>
<keyword evidence="3 7" id="KW-0812">Transmembrane</keyword>
<dbReference type="AlphaFoldDB" id="A0A1S2YU44"/>
<evidence type="ECO:0000256" key="1">
    <source>
        <dbReference type="ARBA" id="ARBA00004141"/>
    </source>
</evidence>
<evidence type="ECO:0000259" key="8">
    <source>
        <dbReference type="Pfam" id="PF01490"/>
    </source>
</evidence>
<evidence type="ECO:0000256" key="6">
    <source>
        <dbReference type="ARBA" id="ARBA00023136"/>
    </source>
</evidence>
<evidence type="ECO:0000313" key="9">
    <source>
        <dbReference type="Proteomes" id="UP000087171"/>
    </source>
</evidence>
<dbReference type="PaxDb" id="3827-XP_004509970.1"/>
<dbReference type="GeneID" id="101496477"/>
<dbReference type="GO" id="GO:0015179">
    <property type="term" value="F:L-amino acid transmembrane transporter activity"/>
    <property type="evidence" value="ECO:0007669"/>
    <property type="project" value="TreeGrafter"/>
</dbReference>
<feature type="transmembrane region" description="Helical" evidence="7">
    <location>
        <begin position="317"/>
        <end position="339"/>
    </location>
</feature>
<dbReference type="InterPro" id="IPR013057">
    <property type="entry name" value="AA_transpt_TM"/>
</dbReference>
<protein>
    <submittedName>
        <fullName evidence="10">Amino acid transporter AVT1I-like</fullName>
    </submittedName>
</protein>
<sequence>METERQLHVSNSGQHNEGTSFFQTCFNGLNTLAGIGMLSMPYAVSQGGWLSFMLLVILAMICWYTALLQGRCMNEQPLIKSYADIGEVAFGYKGRAVIASFIYVELFLVAVELLILEGDNLEKLFPNMSLTIFGLRIGSKKGFVLLTALILLPTTWLRSLGALAYISFGGVVSSVILIGCVVWVGEVDGVGFNERGKFVNLRGLSTSMSFFAFCYCAHALMPTICNSMKDRKQFSKVLLVCFAGSTVIYITIAMLGYMMFGDNLKSQITLNLPMNTISTKIAIYTTVINPFTKYAIIITPIINAIENKWHLCKRRSISILIRTTIVISSLIMALIVPFFGYMMAFIGAFLSVTISMMFPCLCYLKIHKAARRFGLELIIIIGILIIGTFFGIQGTYISLMQIVNHIKP</sequence>
<feature type="transmembrane region" description="Helical" evidence="7">
    <location>
        <begin position="163"/>
        <end position="184"/>
    </location>
</feature>
<gene>
    <name evidence="10" type="primary">LOC101496477</name>
</gene>
<keyword evidence="4" id="KW-0029">Amino-acid transport</keyword>
<dbReference type="GO" id="GO:0005774">
    <property type="term" value="C:vacuolar membrane"/>
    <property type="evidence" value="ECO:0007669"/>
    <property type="project" value="TreeGrafter"/>
</dbReference>
<keyword evidence="5 7" id="KW-1133">Transmembrane helix</keyword>
<feature type="transmembrane region" description="Helical" evidence="7">
    <location>
        <begin position="373"/>
        <end position="392"/>
    </location>
</feature>
<dbReference type="PANTHER" id="PTHR22950">
    <property type="entry name" value="AMINO ACID TRANSPORTER"/>
    <property type="match status" value="1"/>
</dbReference>
<feature type="domain" description="Amino acid transporter transmembrane" evidence="8">
    <location>
        <begin position="18"/>
        <end position="396"/>
    </location>
</feature>
<feature type="transmembrane region" description="Helical" evidence="7">
    <location>
        <begin position="128"/>
        <end position="151"/>
    </location>
</feature>
<dbReference type="RefSeq" id="XP_004509970.1">
    <property type="nucleotide sequence ID" value="XM_004509913.3"/>
</dbReference>
<dbReference type="OrthoDB" id="655540at2759"/>
<name>A0A1S2YU44_CICAR</name>
<evidence type="ECO:0000256" key="7">
    <source>
        <dbReference type="SAM" id="Phobius"/>
    </source>
</evidence>
<evidence type="ECO:0000313" key="10">
    <source>
        <dbReference type="RefSeq" id="XP_004509970.1"/>
    </source>
</evidence>
<comment type="subcellular location">
    <subcellularLocation>
        <location evidence="1">Membrane</location>
        <topology evidence="1">Multi-pass membrane protein</topology>
    </subcellularLocation>
</comment>
<evidence type="ECO:0000256" key="5">
    <source>
        <dbReference type="ARBA" id="ARBA00022989"/>
    </source>
</evidence>
<evidence type="ECO:0000256" key="4">
    <source>
        <dbReference type="ARBA" id="ARBA00022970"/>
    </source>
</evidence>
<keyword evidence="9" id="KW-1185">Reference proteome</keyword>
<dbReference type="eggNOG" id="KOG1303">
    <property type="taxonomic scope" value="Eukaryota"/>
</dbReference>
<dbReference type="KEGG" id="cam:101496477"/>
<keyword evidence="6 7" id="KW-0472">Membrane</keyword>
<feature type="transmembrane region" description="Helical" evidence="7">
    <location>
        <begin position="281"/>
        <end position="305"/>
    </location>
</feature>
<accession>A0A1S2YU44</accession>
<feature type="transmembrane region" description="Helical" evidence="7">
    <location>
        <begin position="96"/>
        <end position="116"/>
    </location>
</feature>
<reference evidence="9" key="1">
    <citation type="journal article" date="2013" name="Nat. Biotechnol.">
        <title>Draft genome sequence of chickpea (Cicer arietinum) provides a resource for trait improvement.</title>
        <authorList>
            <person name="Varshney R.K."/>
            <person name="Song C."/>
            <person name="Saxena R.K."/>
            <person name="Azam S."/>
            <person name="Yu S."/>
            <person name="Sharpe A.G."/>
            <person name="Cannon S."/>
            <person name="Baek J."/>
            <person name="Rosen B.D."/>
            <person name="Tar'an B."/>
            <person name="Millan T."/>
            <person name="Zhang X."/>
            <person name="Ramsay L.D."/>
            <person name="Iwata A."/>
            <person name="Wang Y."/>
            <person name="Nelson W."/>
            <person name="Farmer A.D."/>
            <person name="Gaur P.M."/>
            <person name="Soderlund C."/>
            <person name="Penmetsa R.V."/>
            <person name="Xu C."/>
            <person name="Bharti A.K."/>
            <person name="He W."/>
            <person name="Winter P."/>
            <person name="Zhao S."/>
            <person name="Hane J.K."/>
            <person name="Carrasquilla-Garcia N."/>
            <person name="Condie J.A."/>
            <person name="Upadhyaya H.D."/>
            <person name="Luo M.C."/>
            <person name="Thudi M."/>
            <person name="Gowda C.L."/>
            <person name="Singh N.P."/>
            <person name="Lichtenzveig J."/>
            <person name="Gali K.K."/>
            <person name="Rubio J."/>
            <person name="Nadarajan N."/>
            <person name="Dolezel J."/>
            <person name="Bansal K.C."/>
            <person name="Xu X."/>
            <person name="Edwards D."/>
            <person name="Zhang G."/>
            <person name="Kahl G."/>
            <person name="Gil J."/>
            <person name="Singh K.B."/>
            <person name="Datta S.K."/>
            <person name="Jackson S.A."/>
            <person name="Wang J."/>
            <person name="Cook D.R."/>
        </authorList>
    </citation>
    <scope>NUCLEOTIDE SEQUENCE [LARGE SCALE GENOMIC DNA]</scope>
    <source>
        <strain evidence="9">cv. CDC Frontier</strain>
    </source>
</reference>
<evidence type="ECO:0000256" key="3">
    <source>
        <dbReference type="ARBA" id="ARBA00022692"/>
    </source>
</evidence>
<feature type="transmembrane region" description="Helical" evidence="7">
    <location>
        <begin position="345"/>
        <end position="366"/>
    </location>
</feature>
<feature type="transmembrane region" description="Helical" evidence="7">
    <location>
        <begin position="49"/>
        <end position="68"/>
    </location>
</feature>